<keyword evidence="2" id="KW-1133">Transmembrane helix</keyword>
<proteinExistence type="predicted"/>
<feature type="transmembrane region" description="Helical" evidence="2">
    <location>
        <begin position="174"/>
        <end position="199"/>
    </location>
</feature>
<dbReference type="EMBL" id="FQVN01000013">
    <property type="protein sequence ID" value="SHG73612.1"/>
    <property type="molecule type" value="Genomic_DNA"/>
</dbReference>
<dbReference type="Proteomes" id="UP000184501">
    <property type="component" value="Unassembled WGS sequence"/>
</dbReference>
<feature type="transmembrane region" description="Helical" evidence="2">
    <location>
        <begin position="233"/>
        <end position="257"/>
    </location>
</feature>
<reference evidence="3 4" key="1">
    <citation type="submission" date="2016-11" db="EMBL/GenBank/DDBJ databases">
        <authorList>
            <person name="Jaros S."/>
            <person name="Januszkiewicz K."/>
            <person name="Wedrychowicz H."/>
        </authorList>
    </citation>
    <scope>NUCLEOTIDE SEQUENCE [LARGE SCALE GENOMIC DNA]</scope>
    <source>
        <strain evidence="3 4">DSM 44523</strain>
    </source>
</reference>
<keyword evidence="2" id="KW-0812">Transmembrane</keyword>
<evidence type="ECO:0000313" key="4">
    <source>
        <dbReference type="Proteomes" id="UP000184501"/>
    </source>
</evidence>
<dbReference type="OrthoDB" id="4855643at2"/>
<keyword evidence="4" id="KW-1185">Reference proteome</keyword>
<gene>
    <name evidence="3" type="ORF">SAMN05444320_11331</name>
</gene>
<feature type="compositionally biased region" description="Pro residues" evidence="1">
    <location>
        <begin position="397"/>
        <end position="421"/>
    </location>
</feature>
<dbReference type="AlphaFoldDB" id="A0A1M5M8N0"/>
<feature type="compositionally biased region" description="Basic and acidic residues" evidence="1">
    <location>
        <begin position="321"/>
        <end position="354"/>
    </location>
</feature>
<name>A0A1M5M8N0_STRHI</name>
<evidence type="ECO:0000313" key="3">
    <source>
        <dbReference type="EMBL" id="SHG73612.1"/>
    </source>
</evidence>
<protein>
    <recommendedName>
        <fullName evidence="5">TrbL/VirB6 plasmid conjugal transfer protein</fullName>
    </recommendedName>
</protein>
<evidence type="ECO:0000256" key="1">
    <source>
        <dbReference type="SAM" id="MobiDB-lite"/>
    </source>
</evidence>
<dbReference type="RefSeq" id="WP_073489059.1">
    <property type="nucleotide sequence ID" value="NZ_FQVN01000013.1"/>
</dbReference>
<dbReference type="STRING" id="2017.SAMN05444320_11331"/>
<feature type="transmembrane region" description="Helical" evidence="2">
    <location>
        <begin position="93"/>
        <end position="111"/>
    </location>
</feature>
<feature type="transmembrane region" description="Helical" evidence="2">
    <location>
        <begin position="205"/>
        <end position="226"/>
    </location>
</feature>
<feature type="compositionally biased region" description="Basic and acidic residues" evidence="1">
    <location>
        <begin position="301"/>
        <end position="312"/>
    </location>
</feature>
<evidence type="ECO:0008006" key="5">
    <source>
        <dbReference type="Google" id="ProtNLM"/>
    </source>
</evidence>
<feature type="transmembrane region" description="Helical" evidence="2">
    <location>
        <begin position="52"/>
        <end position="73"/>
    </location>
</feature>
<keyword evidence="2" id="KW-0472">Membrane</keyword>
<organism evidence="3 4">
    <name type="scientific">Streptoalloteichus hindustanus</name>
    <dbReference type="NCBI Taxonomy" id="2017"/>
    <lineage>
        <taxon>Bacteria</taxon>
        <taxon>Bacillati</taxon>
        <taxon>Actinomycetota</taxon>
        <taxon>Actinomycetes</taxon>
        <taxon>Pseudonocardiales</taxon>
        <taxon>Pseudonocardiaceae</taxon>
        <taxon>Streptoalloteichus</taxon>
    </lineage>
</organism>
<feature type="region of interest" description="Disordered" evidence="1">
    <location>
        <begin position="285"/>
        <end position="436"/>
    </location>
</feature>
<accession>A0A1M5M8N0</accession>
<evidence type="ECO:0000256" key="2">
    <source>
        <dbReference type="SAM" id="Phobius"/>
    </source>
</evidence>
<feature type="transmembrane region" description="Helical" evidence="2">
    <location>
        <begin position="147"/>
        <end position="167"/>
    </location>
</feature>
<sequence>MPDWIKDIARDAFDTAMRAIWDCGLEFLRVAFELADAFPITVSTSQGPIGTIWPLTLYLSGLVALGLFFAHLISVMLRGGRGALRLVTGPVQYGLALAVVGGSAGLFLAAADGLATGILRATLKVNNFGDALRATSLTDGAKDSIKAVTLGLGALFGIIPAALGYLLEMLFRAAAILILVGCTPLAAAGLLSGVTAHWFWVTVRWLLAAICMKPVLALSISLGVLATGGAQGLAEVLVSCGLLLVSLYSPVVLFRLFSFVDPNTGAGQALREAFAAAGGRHPYDTGMDRVGLTGGDEESDERAHEERFAPAEDDHEDTDDTDRADRWGRFAEDGDDDHARRAEEDLDAARAQRDDQDDEDRVAQQQDAEQAADEGQPPPTDAPDSDAQATPARDEAPPPPEPVPEPEPPPTAEPLPSPPAPDAAATGEAGSTAREP</sequence>